<dbReference type="Proteomes" id="UP001597115">
    <property type="component" value="Unassembled WGS sequence"/>
</dbReference>
<organism evidence="2 3">
    <name type="scientific">Sphingomonas tabacisoli</name>
    <dbReference type="NCBI Taxonomy" id="2249466"/>
    <lineage>
        <taxon>Bacteria</taxon>
        <taxon>Pseudomonadati</taxon>
        <taxon>Pseudomonadota</taxon>
        <taxon>Alphaproteobacteria</taxon>
        <taxon>Sphingomonadales</taxon>
        <taxon>Sphingomonadaceae</taxon>
        <taxon>Sphingomonas</taxon>
    </lineage>
</organism>
<feature type="domain" description="Dienelactone hydrolase" evidence="1">
    <location>
        <begin position="14"/>
        <end position="231"/>
    </location>
</feature>
<dbReference type="Gene3D" id="3.40.50.1820">
    <property type="entry name" value="alpha/beta hydrolase"/>
    <property type="match status" value="1"/>
</dbReference>
<comment type="caution">
    <text evidence="2">The sequence shown here is derived from an EMBL/GenBank/DDBJ whole genome shotgun (WGS) entry which is preliminary data.</text>
</comment>
<dbReference type="GO" id="GO:0016787">
    <property type="term" value="F:hydrolase activity"/>
    <property type="evidence" value="ECO:0007669"/>
    <property type="project" value="UniProtKB-KW"/>
</dbReference>
<evidence type="ECO:0000259" key="1">
    <source>
        <dbReference type="Pfam" id="PF01738"/>
    </source>
</evidence>
<reference evidence="3" key="1">
    <citation type="journal article" date="2019" name="Int. J. Syst. Evol. Microbiol.">
        <title>The Global Catalogue of Microorganisms (GCM) 10K type strain sequencing project: providing services to taxonomists for standard genome sequencing and annotation.</title>
        <authorList>
            <consortium name="The Broad Institute Genomics Platform"/>
            <consortium name="The Broad Institute Genome Sequencing Center for Infectious Disease"/>
            <person name="Wu L."/>
            <person name="Ma J."/>
        </authorList>
    </citation>
    <scope>NUCLEOTIDE SEQUENCE [LARGE SCALE GENOMIC DNA]</scope>
    <source>
        <strain evidence="3">CGMCC 1.16275</strain>
    </source>
</reference>
<accession>A0ABW4I4R7</accession>
<evidence type="ECO:0000313" key="2">
    <source>
        <dbReference type="EMBL" id="MFD1612423.1"/>
    </source>
</evidence>
<protein>
    <submittedName>
        <fullName evidence="2">Dienelactone hydrolase family protein</fullName>
        <ecNumber evidence="2">3.1.-.-</ecNumber>
    </submittedName>
</protein>
<sequence length="233" mass="24828">MSFIDYRAGDIGCEAYVARPQGAGSHPVVLVAPTVRGPTRLEHAKADALAAEGYLAFVVDHYGKDQRDLGDRAFGLMNELIADRARLRRQLLDALDVAAGLEGADASRVAVIGYCFGGLCALDLARTGTDRLKGAVSVHGVFSRPNLGAQPPIKAKLLVLHGWDDPLATPDDVLGLTRELTEAGADWQLHAYGHTVHGFTNPEAAMPGRVLYNADADRRSTAATSSFLKEVLA</sequence>
<gene>
    <name evidence="2" type="ORF">ACFSCW_11480</name>
</gene>
<proteinExistence type="predicted"/>
<dbReference type="InterPro" id="IPR050261">
    <property type="entry name" value="FrsA_esterase"/>
</dbReference>
<evidence type="ECO:0000313" key="3">
    <source>
        <dbReference type="Proteomes" id="UP001597115"/>
    </source>
</evidence>
<dbReference type="InterPro" id="IPR029058">
    <property type="entry name" value="AB_hydrolase_fold"/>
</dbReference>
<dbReference type="EMBL" id="JBHUDY010000001">
    <property type="protein sequence ID" value="MFD1612423.1"/>
    <property type="molecule type" value="Genomic_DNA"/>
</dbReference>
<dbReference type="SUPFAM" id="SSF53474">
    <property type="entry name" value="alpha/beta-Hydrolases"/>
    <property type="match status" value="1"/>
</dbReference>
<dbReference type="PANTHER" id="PTHR22946">
    <property type="entry name" value="DIENELACTONE HYDROLASE DOMAIN-CONTAINING PROTEIN-RELATED"/>
    <property type="match status" value="1"/>
</dbReference>
<dbReference type="RefSeq" id="WP_380889312.1">
    <property type="nucleotide sequence ID" value="NZ_JBHUDY010000001.1"/>
</dbReference>
<keyword evidence="2" id="KW-0378">Hydrolase</keyword>
<dbReference type="Pfam" id="PF01738">
    <property type="entry name" value="DLH"/>
    <property type="match status" value="1"/>
</dbReference>
<dbReference type="PANTHER" id="PTHR22946:SF0">
    <property type="entry name" value="DIENELACTONE HYDROLASE DOMAIN-CONTAINING PROTEIN"/>
    <property type="match status" value="1"/>
</dbReference>
<dbReference type="InterPro" id="IPR002925">
    <property type="entry name" value="Dienelactn_hydro"/>
</dbReference>
<dbReference type="EC" id="3.1.-.-" evidence="2"/>
<name>A0ABW4I4R7_9SPHN</name>
<keyword evidence="3" id="KW-1185">Reference proteome</keyword>